<proteinExistence type="predicted"/>
<keyword evidence="1" id="KW-0472">Membrane</keyword>
<dbReference type="EMBL" id="JAHESF010000078">
    <property type="protein sequence ID" value="MBT1701534.1"/>
    <property type="molecule type" value="Genomic_DNA"/>
</dbReference>
<name>A0AAP2DVK9_9BACT</name>
<sequence length="156" mass="18074">MKKTLLITGGIGLLCLLLIARLFFRQNNDMTDEREWFAKALRYEFSARVDSVRMFNEHTGRLWCLLTSGDPQTHREDSLKPFFKQHDMLYLIFHRSADTVIFIIPNGNLVAKGDSVRVSSQKNTIQFFREGKPVATDQLSNTLTGFGRPFFIKKRK</sequence>
<protein>
    <submittedName>
        <fullName evidence="2">Uncharacterized protein</fullName>
    </submittedName>
</protein>
<keyword evidence="1" id="KW-0812">Transmembrane</keyword>
<feature type="transmembrane region" description="Helical" evidence="1">
    <location>
        <begin position="6"/>
        <end position="24"/>
    </location>
</feature>
<gene>
    <name evidence="2" type="ORF">KK083_31870</name>
</gene>
<reference evidence="2 3" key="1">
    <citation type="submission" date="2021-05" db="EMBL/GenBank/DDBJ databases">
        <title>A Polyphasic approach of four new species of the genus Ohtaekwangia: Ohtaekwangia histidinii sp. nov., Ohtaekwangia cretensis sp. nov., Ohtaekwangia indiensis sp. nov., Ohtaekwangia reichenbachii sp. nov. from diverse environment.</title>
        <authorList>
            <person name="Octaviana S."/>
        </authorList>
    </citation>
    <scope>NUCLEOTIDE SEQUENCE [LARGE SCALE GENOMIC DNA]</scope>
    <source>
        <strain evidence="2 3">PWU4</strain>
    </source>
</reference>
<keyword evidence="1" id="KW-1133">Transmembrane helix</keyword>
<evidence type="ECO:0000313" key="3">
    <source>
        <dbReference type="Proteomes" id="UP001319200"/>
    </source>
</evidence>
<dbReference type="Proteomes" id="UP001319200">
    <property type="component" value="Unassembled WGS sequence"/>
</dbReference>
<accession>A0AAP2DVK9</accession>
<organism evidence="2 3">
    <name type="scientific">Chryseosolibacter histidini</name>
    <dbReference type="NCBI Taxonomy" id="2782349"/>
    <lineage>
        <taxon>Bacteria</taxon>
        <taxon>Pseudomonadati</taxon>
        <taxon>Bacteroidota</taxon>
        <taxon>Cytophagia</taxon>
        <taxon>Cytophagales</taxon>
        <taxon>Chryseotaleaceae</taxon>
        <taxon>Chryseosolibacter</taxon>
    </lineage>
</organism>
<dbReference type="RefSeq" id="WP_254170216.1">
    <property type="nucleotide sequence ID" value="NZ_JAHESF010000078.1"/>
</dbReference>
<evidence type="ECO:0000313" key="2">
    <source>
        <dbReference type="EMBL" id="MBT1701534.1"/>
    </source>
</evidence>
<dbReference type="AlphaFoldDB" id="A0AAP2DVK9"/>
<evidence type="ECO:0000256" key="1">
    <source>
        <dbReference type="SAM" id="Phobius"/>
    </source>
</evidence>
<keyword evidence="3" id="KW-1185">Reference proteome</keyword>
<comment type="caution">
    <text evidence="2">The sequence shown here is derived from an EMBL/GenBank/DDBJ whole genome shotgun (WGS) entry which is preliminary data.</text>
</comment>